<dbReference type="PANTHER" id="PTHR21450:SF6">
    <property type="entry name" value="EXPRESSED PROTEIN"/>
    <property type="match status" value="1"/>
</dbReference>
<evidence type="ECO:0000259" key="2">
    <source>
        <dbReference type="Pfam" id="PF04782"/>
    </source>
</evidence>
<protein>
    <recommendedName>
        <fullName evidence="6">BZIP transcription factor</fullName>
    </recommendedName>
</protein>
<dbReference type="InterPro" id="IPR006867">
    <property type="entry name" value="DUF632"/>
</dbReference>
<sequence>MGASNSRVEDDKGLQLCRARKKFIKQALNGRCSLAAAHIAYIDELTNIGTALKKFVEADAQSEPHPYPSRSPTPGPRALTEKSVSHLSSSSRSFSQSAEPTNVPNTPPALSTPPSSNYHAHHMRFRSPFSKKVEERPPEPVMVSVSSNTPPYGTPRSAGAPEPSSFGTPVRDETAPWDYFGLFQPVDDHFSSQEGLVNHKTEDEVPELEDSMNEKLSSSSSEDEFDEPSSATLVRSFKNLNREKENGINGNSSTVVLESRALETKFSGFESGEEVKDDGDSPARSAGNIEPEPNSANGVKKNSPDLSPLRAASSRFAYLNDVKMMQMEQSQVEEKVAPKDFVLSIKDIEQLFFKASESGKEVHRMLEANKFHFRPVFRGELTSSLLKSCFSCGDDPSEAQQEPPQNSVKYLTWHRTTSFRSGSSRNLLSANSTNGADDLANNLFDNSCMVSGSHASTLDRLYAWEKKLYDEVKCGQVLRSHFDQKCKLLRQQESRGENTDKTRAVVKDLHSRIGVAIHRINSISKKIEEIRDKELQPQLEELIEGLRKMWEQMLECHTLQFHIISISHSPAGPRLTVVQSDSRKQFTFLLGSSLNSFSSAFSKWIEAQKLYVESIEKWLFKCVSLPQTTSKRNKRMKPPPLRNLGPPIYTICGAWLEAMDKLPAKGVVDSVKDLAHEVSRFLPRQEKNQNQNQGKGSDRMSLGDEGVSMLREEVSSEDWVPVMDRFQTGLTRFLGQLNDFAGTSVKMFEDLQEAIKQAKSNYEQYKSQQGV</sequence>
<keyword evidence="5" id="KW-1185">Reference proteome</keyword>
<name>A0A9N7NQI4_STRHE</name>
<evidence type="ECO:0000256" key="1">
    <source>
        <dbReference type="SAM" id="MobiDB-lite"/>
    </source>
</evidence>
<dbReference type="Pfam" id="PF04783">
    <property type="entry name" value="DUF630"/>
    <property type="match status" value="1"/>
</dbReference>
<gene>
    <name evidence="4" type="ORF">SHERM_28795</name>
</gene>
<dbReference type="AlphaFoldDB" id="A0A9N7NQI4"/>
<feature type="region of interest" description="Disordered" evidence="1">
    <location>
        <begin position="196"/>
        <end position="252"/>
    </location>
</feature>
<feature type="region of interest" description="Disordered" evidence="1">
    <location>
        <begin position="268"/>
        <end position="306"/>
    </location>
</feature>
<feature type="compositionally biased region" description="Pro residues" evidence="1">
    <location>
        <begin position="65"/>
        <end position="75"/>
    </location>
</feature>
<feature type="region of interest" description="Disordered" evidence="1">
    <location>
        <begin position="59"/>
        <end position="172"/>
    </location>
</feature>
<dbReference type="PANTHER" id="PTHR21450">
    <property type="entry name" value="PROTEIN ALTERED PHOSPHATE STARVATION RESPONSE 1"/>
    <property type="match status" value="1"/>
</dbReference>
<feature type="compositionally biased region" description="Low complexity" evidence="1">
    <location>
        <begin position="85"/>
        <end position="97"/>
    </location>
</feature>
<feature type="domain" description="DUF630" evidence="3">
    <location>
        <begin position="1"/>
        <end position="59"/>
    </location>
</feature>
<dbReference type="Pfam" id="PF04782">
    <property type="entry name" value="DUF632"/>
    <property type="match status" value="1"/>
</dbReference>
<organism evidence="4 5">
    <name type="scientific">Striga hermonthica</name>
    <name type="common">Purple witchweed</name>
    <name type="synonym">Buchnera hermonthica</name>
    <dbReference type="NCBI Taxonomy" id="68872"/>
    <lineage>
        <taxon>Eukaryota</taxon>
        <taxon>Viridiplantae</taxon>
        <taxon>Streptophyta</taxon>
        <taxon>Embryophyta</taxon>
        <taxon>Tracheophyta</taxon>
        <taxon>Spermatophyta</taxon>
        <taxon>Magnoliopsida</taxon>
        <taxon>eudicotyledons</taxon>
        <taxon>Gunneridae</taxon>
        <taxon>Pentapetalae</taxon>
        <taxon>asterids</taxon>
        <taxon>lamiids</taxon>
        <taxon>Lamiales</taxon>
        <taxon>Orobanchaceae</taxon>
        <taxon>Buchnereae</taxon>
        <taxon>Striga</taxon>
    </lineage>
</organism>
<evidence type="ECO:0000313" key="4">
    <source>
        <dbReference type="EMBL" id="CAA0833536.1"/>
    </source>
</evidence>
<reference evidence="4" key="1">
    <citation type="submission" date="2019-12" db="EMBL/GenBank/DDBJ databases">
        <authorList>
            <person name="Scholes J."/>
        </authorList>
    </citation>
    <scope>NUCLEOTIDE SEQUENCE</scope>
</reference>
<dbReference type="EMBL" id="CACSLK010027840">
    <property type="protein sequence ID" value="CAA0833536.1"/>
    <property type="molecule type" value="Genomic_DNA"/>
</dbReference>
<proteinExistence type="predicted"/>
<accession>A0A9N7NQI4</accession>
<dbReference type="OrthoDB" id="694308at2759"/>
<evidence type="ECO:0000313" key="5">
    <source>
        <dbReference type="Proteomes" id="UP001153555"/>
    </source>
</evidence>
<evidence type="ECO:0008006" key="6">
    <source>
        <dbReference type="Google" id="ProtNLM"/>
    </source>
</evidence>
<dbReference type="InterPro" id="IPR006868">
    <property type="entry name" value="DUF630"/>
</dbReference>
<evidence type="ECO:0000259" key="3">
    <source>
        <dbReference type="Pfam" id="PF04783"/>
    </source>
</evidence>
<feature type="domain" description="DUF632" evidence="2">
    <location>
        <begin position="344"/>
        <end position="679"/>
    </location>
</feature>
<comment type="caution">
    <text evidence="4">The sequence shown here is derived from an EMBL/GenBank/DDBJ whole genome shotgun (WGS) entry which is preliminary data.</text>
</comment>
<feature type="region of interest" description="Disordered" evidence="1">
    <location>
        <begin position="681"/>
        <end position="703"/>
    </location>
</feature>
<dbReference type="Proteomes" id="UP001153555">
    <property type="component" value="Unassembled WGS sequence"/>
</dbReference>